<keyword evidence="1" id="KW-0732">Signal</keyword>
<accession>A0ABN7RNW5</accession>
<name>A0ABN7RNW5_OIKDI</name>
<gene>
    <name evidence="2" type="ORF">OKIOD_LOCUS1080</name>
</gene>
<reference evidence="2 3" key="1">
    <citation type="submission" date="2021-04" db="EMBL/GenBank/DDBJ databases">
        <authorList>
            <person name="Bliznina A."/>
        </authorList>
    </citation>
    <scope>NUCLEOTIDE SEQUENCE [LARGE SCALE GENOMIC DNA]</scope>
</reference>
<sequence>MKLLLLSIFLCAQVSGRVKSAGLTRKQKAVLFRRINKHLEKGNPQDSIPEFIKKEGQLLTKEVTEIVQQVIRNRLRTRPNPEERVWLPLPTTLPPKPLETTIDPKTSVVYYEYNASEAFADQRFFNFKPSVQPEEPTTSSPILSLFFADAEEPQPDEYMNIERVTSQIESEFDDITEAPTEIPTSKTTSFNTRPEWMEVFPILRELKKIFTDANYDAIMDNRLSRANPAQEISIEKFEQIEKFEKEIGSSDFEEWDSEESLVEECEKLINSEVGKEIYAIVDQLTSEKDLLLRIMELR</sequence>
<protein>
    <submittedName>
        <fullName evidence="2">Oidioi.mRNA.OKI2018_I69.PAR.g9522.t1.cds</fullName>
    </submittedName>
</protein>
<dbReference type="Proteomes" id="UP001158576">
    <property type="component" value="Chromosome PAR"/>
</dbReference>
<proteinExistence type="predicted"/>
<evidence type="ECO:0000313" key="3">
    <source>
        <dbReference type="Proteomes" id="UP001158576"/>
    </source>
</evidence>
<feature type="signal peptide" evidence="1">
    <location>
        <begin position="1"/>
        <end position="16"/>
    </location>
</feature>
<evidence type="ECO:0000256" key="1">
    <source>
        <dbReference type="SAM" id="SignalP"/>
    </source>
</evidence>
<evidence type="ECO:0000313" key="2">
    <source>
        <dbReference type="EMBL" id="CAG5080263.1"/>
    </source>
</evidence>
<dbReference type="EMBL" id="OU015568">
    <property type="protein sequence ID" value="CAG5080263.1"/>
    <property type="molecule type" value="Genomic_DNA"/>
</dbReference>
<keyword evidence="3" id="KW-1185">Reference proteome</keyword>
<organism evidence="2 3">
    <name type="scientific">Oikopleura dioica</name>
    <name type="common">Tunicate</name>
    <dbReference type="NCBI Taxonomy" id="34765"/>
    <lineage>
        <taxon>Eukaryota</taxon>
        <taxon>Metazoa</taxon>
        <taxon>Chordata</taxon>
        <taxon>Tunicata</taxon>
        <taxon>Appendicularia</taxon>
        <taxon>Copelata</taxon>
        <taxon>Oikopleuridae</taxon>
        <taxon>Oikopleura</taxon>
    </lineage>
</organism>
<feature type="chain" id="PRO_5047518715" evidence="1">
    <location>
        <begin position="17"/>
        <end position="298"/>
    </location>
</feature>